<keyword evidence="2" id="KW-1185">Reference proteome</keyword>
<organism evidence="1 2">
    <name type="scientific">Thioflexithrix psekupsensis</name>
    <dbReference type="NCBI Taxonomy" id="1570016"/>
    <lineage>
        <taxon>Bacteria</taxon>
        <taxon>Pseudomonadati</taxon>
        <taxon>Pseudomonadota</taxon>
        <taxon>Gammaproteobacteria</taxon>
        <taxon>Thiotrichales</taxon>
        <taxon>Thioflexithrix</taxon>
    </lineage>
</organism>
<dbReference type="OrthoDB" id="9795117at2"/>
<dbReference type="Proteomes" id="UP000194798">
    <property type="component" value="Unassembled WGS sequence"/>
</dbReference>
<dbReference type="SUPFAM" id="SSF75169">
    <property type="entry name" value="DsrEFH-like"/>
    <property type="match status" value="1"/>
</dbReference>
<accession>A0A251X7Z2</accession>
<dbReference type="PANTHER" id="PTHR37526">
    <property type="entry name" value="PROTEIN TUSB"/>
    <property type="match status" value="1"/>
</dbReference>
<dbReference type="GO" id="GO:0016740">
    <property type="term" value="F:transferase activity"/>
    <property type="evidence" value="ECO:0007669"/>
    <property type="project" value="UniProtKB-KW"/>
</dbReference>
<dbReference type="GO" id="GO:0002143">
    <property type="term" value="P:tRNA wobble position uridine thiolation"/>
    <property type="evidence" value="ECO:0007669"/>
    <property type="project" value="InterPro"/>
</dbReference>
<dbReference type="NCBIfam" id="TIGR03011">
    <property type="entry name" value="sulf_tusB_dsrH"/>
    <property type="match status" value="1"/>
</dbReference>
<evidence type="ECO:0000313" key="1">
    <source>
        <dbReference type="EMBL" id="OUD14091.1"/>
    </source>
</evidence>
<keyword evidence="1" id="KW-0808">Transferase</keyword>
<dbReference type="RefSeq" id="WP_086487874.1">
    <property type="nucleotide sequence ID" value="NZ_MSLT01000012.1"/>
</dbReference>
<comment type="caution">
    <text evidence="1">The sequence shown here is derived from an EMBL/GenBank/DDBJ whole genome shotgun (WGS) entry which is preliminary data.</text>
</comment>
<gene>
    <name evidence="1" type="ORF">TPSD3_07055</name>
</gene>
<dbReference type="InterPro" id="IPR027396">
    <property type="entry name" value="DsrEFH-like"/>
</dbReference>
<dbReference type="PANTHER" id="PTHR37526:SF1">
    <property type="entry name" value="PROTEIN TUSB"/>
    <property type="match status" value="1"/>
</dbReference>
<dbReference type="AlphaFoldDB" id="A0A251X7Z2"/>
<evidence type="ECO:0000313" key="2">
    <source>
        <dbReference type="Proteomes" id="UP000194798"/>
    </source>
</evidence>
<name>A0A251X7Z2_9GAMM</name>
<proteinExistence type="predicted"/>
<sequence>MLLHTVNKSPFERVALQTCLRLSQAGCGILLLEDGVYAALQGTQTEAQIKDALNDKKVYALLPDLQARGFTADKVIAGVQLIDYNGFVDLVIEYQATQAWL</sequence>
<dbReference type="GO" id="GO:1990228">
    <property type="term" value="C:sulfurtransferase complex"/>
    <property type="evidence" value="ECO:0007669"/>
    <property type="project" value="TreeGrafter"/>
</dbReference>
<dbReference type="EMBL" id="MSLT01000012">
    <property type="protein sequence ID" value="OUD14091.1"/>
    <property type="molecule type" value="Genomic_DNA"/>
</dbReference>
<protein>
    <submittedName>
        <fullName evidence="1">Sulfurtransferase TusB</fullName>
    </submittedName>
</protein>
<dbReference type="Gene3D" id="3.40.1260.10">
    <property type="entry name" value="DsrEFH-like"/>
    <property type="match status" value="1"/>
</dbReference>
<reference evidence="1 2" key="1">
    <citation type="submission" date="2016-12" db="EMBL/GenBank/DDBJ databases">
        <title>Thioflexothrix psekupsii D3 genome sequencing and assembly.</title>
        <authorList>
            <person name="Fomenkov A."/>
            <person name="Vincze T."/>
            <person name="Grabovich M."/>
            <person name="Anton B.P."/>
            <person name="Dubinina G."/>
            <person name="Orlova M."/>
            <person name="Belousova E."/>
            <person name="Roberts R.J."/>
        </authorList>
    </citation>
    <scope>NUCLEOTIDE SEQUENCE [LARGE SCALE GENOMIC DNA]</scope>
    <source>
        <strain evidence="1">D3</strain>
    </source>
</reference>
<dbReference type="Pfam" id="PF04077">
    <property type="entry name" value="DsrH"/>
    <property type="match status" value="1"/>
</dbReference>
<dbReference type="InterPro" id="IPR007215">
    <property type="entry name" value="Sulphur_relay_TusB/DsrH"/>
</dbReference>